<dbReference type="OrthoDB" id="10386554at2759"/>
<feature type="compositionally biased region" description="Polar residues" evidence="1">
    <location>
        <begin position="39"/>
        <end position="50"/>
    </location>
</feature>
<dbReference type="GeneID" id="68114869"/>
<organism evidence="2 3">
    <name type="scientific">Naegleria fowleri</name>
    <name type="common">Brain eating amoeba</name>
    <dbReference type="NCBI Taxonomy" id="5763"/>
    <lineage>
        <taxon>Eukaryota</taxon>
        <taxon>Discoba</taxon>
        <taxon>Heterolobosea</taxon>
        <taxon>Tetramitia</taxon>
        <taxon>Eutetramitia</taxon>
        <taxon>Vahlkampfiidae</taxon>
        <taxon>Naegleria</taxon>
    </lineage>
</organism>
<evidence type="ECO:0000313" key="3">
    <source>
        <dbReference type="Proteomes" id="UP000444721"/>
    </source>
</evidence>
<proteinExistence type="predicted"/>
<gene>
    <name evidence="2" type="ORF">FDP41_007651</name>
</gene>
<name>A0A6A5C7K0_NAEFO</name>
<dbReference type="VEuPathDB" id="AmoebaDB:NF0016180"/>
<evidence type="ECO:0000256" key="1">
    <source>
        <dbReference type="SAM" id="MobiDB-lite"/>
    </source>
</evidence>
<dbReference type="AlphaFoldDB" id="A0A6A5C7K0"/>
<accession>A0A6A5C7K0</accession>
<sequence length="238" mass="27570">MSTNKLEEEMINESVEILDVDHSRKHVLIRLKNDMSDIFSTKGSQQNSTTHNKDQEQHQHETILLMGKIDHSNHAFLFNVTEMAKRIHDEKKSHFRKIENIYELCIPPTLKKRCCRVDKDGKKEMQDSVTKVGIRRVLIGCFFSSLTTKKIHIYGTARGKKDNIYGYYDHLSPTFICTPNYDMLRGMFISASGRNGQRYSGVIDCGYYNIELKSWNFALLNLDVLGSFTSNFMHDIMC</sequence>
<feature type="region of interest" description="Disordered" evidence="1">
    <location>
        <begin position="39"/>
        <end position="58"/>
    </location>
</feature>
<dbReference type="OMA" id="NHTIATD"/>
<reference evidence="2 3" key="1">
    <citation type="journal article" date="2019" name="Sci. Rep.">
        <title>Nanopore sequencing improves the draft genome of the human pathogenic amoeba Naegleria fowleri.</title>
        <authorList>
            <person name="Liechti N."/>
            <person name="Schurch N."/>
            <person name="Bruggmann R."/>
            <person name="Wittwer M."/>
        </authorList>
    </citation>
    <scope>NUCLEOTIDE SEQUENCE [LARGE SCALE GENOMIC DNA]</scope>
    <source>
        <strain evidence="2 3">ATCC 30894</strain>
    </source>
</reference>
<dbReference type="VEuPathDB" id="AmoebaDB:FDP41_007651"/>
<dbReference type="Proteomes" id="UP000444721">
    <property type="component" value="Unassembled WGS sequence"/>
</dbReference>
<keyword evidence="3" id="KW-1185">Reference proteome</keyword>
<dbReference type="EMBL" id="VFQX01000004">
    <property type="protein sequence ID" value="KAF0983736.1"/>
    <property type="molecule type" value="Genomic_DNA"/>
</dbReference>
<evidence type="ECO:0000313" key="2">
    <source>
        <dbReference type="EMBL" id="KAF0983736.1"/>
    </source>
</evidence>
<comment type="caution">
    <text evidence="2">The sequence shown here is derived from an EMBL/GenBank/DDBJ whole genome shotgun (WGS) entry which is preliminary data.</text>
</comment>
<dbReference type="RefSeq" id="XP_044568449.1">
    <property type="nucleotide sequence ID" value="XM_044711419.1"/>
</dbReference>
<protein>
    <submittedName>
        <fullName evidence="2">Uncharacterized protein</fullName>
    </submittedName>
</protein>
<dbReference type="VEuPathDB" id="AmoebaDB:NfTy_006900"/>